<evidence type="ECO:0000313" key="3">
    <source>
        <dbReference type="Proteomes" id="UP000242849"/>
    </source>
</evidence>
<feature type="region of interest" description="Disordered" evidence="1">
    <location>
        <begin position="48"/>
        <end position="67"/>
    </location>
</feature>
<gene>
    <name evidence="2" type="ORF">SAMN05421553_2456</name>
</gene>
<dbReference type="RefSeq" id="WP_090380918.1">
    <property type="nucleotide sequence ID" value="NZ_CP156749.1"/>
</dbReference>
<sequence length="67" mass="7554">MVGGEIHERVKTKYARDLLLNDRALNALEEARQMKTDNAVYVFPPADGRSEYIKSESTPKDGLKKTS</sequence>
<dbReference type="EMBL" id="FNSC01000001">
    <property type="protein sequence ID" value="SED32524.1"/>
    <property type="molecule type" value="Genomic_DNA"/>
</dbReference>
<evidence type="ECO:0000313" key="2">
    <source>
        <dbReference type="EMBL" id="SED32524.1"/>
    </source>
</evidence>
<accession>A0A1H4ZSR3</accession>
<dbReference type="AlphaFoldDB" id="A0A1H4ZSR3"/>
<organism evidence="2 3">
    <name type="scientific">Pseudomonas anguilliseptica</name>
    <dbReference type="NCBI Taxonomy" id="53406"/>
    <lineage>
        <taxon>Bacteria</taxon>
        <taxon>Pseudomonadati</taxon>
        <taxon>Pseudomonadota</taxon>
        <taxon>Gammaproteobacteria</taxon>
        <taxon>Pseudomonadales</taxon>
        <taxon>Pseudomonadaceae</taxon>
        <taxon>Pseudomonas</taxon>
    </lineage>
</organism>
<reference evidence="3" key="1">
    <citation type="submission" date="2016-10" db="EMBL/GenBank/DDBJ databases">
        <authorList>
            <person name="Varghese N."/>
            <person name="Submissions S."/>
        </authorList>
    </citation>
    <scope>NUCLEOTIDE SEQUENCE [LARGE SCALE GENOMIC DNA]</scope>
    <source>
        <strain evidence="3">DSM 12111</strain>
    </source>
</reference>
<proteinExistence type="predicted"/>
<dbReference type="STRING" id="53406.SAMN05421553_2456"/>
<keyword evidence="3" id="KW-1185">Reference proteome</keyword>
<evidence type="ECO:0000256" key="1">
    <source>
        <dbReference type="SAM" id="MobiDB-lite"/>
    </source>
</evidence>
<dbReference type="Proteomes" id="UP000242849">
    <property type="component" value="Unassembled WGS sequence"/>
</dbReference>
<protein>
    <submittedName>
        <fullName evidence="2">Uncharacterized protein</fullName>
    </submittedName>
</protein>
<name>A0A1H4ZSR3_PSEAG</name>